<reference evidence="1 2" key="1">
    <citation type="submission" date="2015-12" db="EMBL/GenBank/DDBJ databases">
        <title>Genome sequence of Tistrella mobilis MCCC 1A02139.</title>
        <authorList>
            <person name="Lu L."/>
            <person name="Lai Q."/>
            <person name="Shao Z."/>
            <person name="Qian P."/>
        </authorList>
    </citation>
    <scope>NUCLEOTIDE SEQUENCE [LARGE SCALE GENOMIC DNA]</scope>
    <source>
        <strain evidence="1 2">MCCC 1A02139</strain>
    </source>
</reference>
<evidence type="ECO:0008006" key="3">
    <source>
        <dbReference type="Google" id="ProtNLM"/>
    </source>
</evidence>
<dbReference type="OrthoDB" id="5729189at2"/>
<comment type="caution">
    <text evidence="1">The sequence shown here is derived from an EMBL/GenBank/DDBJ whole genome shotgun (WGS) entry which is preliminary data.</text>
</comment>
<evidence type="ECO:0000313" key="2">
    <source>
        <dbReference type="Proteomes" id="UP000075787"/>
    </source>
</evidence>
<dbReference type="SMART" id="SM00855">
    <property type="entry name" value="PGAM"/>
    <property type="match status" value="1"/>
</dbReference>
<dbReference type="Pfam" id="PF00300">
    <property type="entry name" value="His_Phos_1"/>
    <property type="match status" value="1"/>
</dbReference>
<dbReference type="PANTHER" id="PTHR48100">
    <property type="entry name" value="BROAD-SPECIFICITY PHOSPHATASE YOR283W-RELATED"/>
    <property type="match status" value="1"/>
</dbReference>
<dbReference type="GO" id="GO:0016791">
    <property type="term" value="F:phosphatase activity"/>
    <property type="evidence" value="ECO:0007669"/>
    <property type="project" value="TreeGrafter"/>
</dbReference>
<dbReference type="RefSeq" id="WP_062763011.1">
    <property type="nucleotide sequence ID" value="NZ_CP121045.1"/>
</dbReference>
<proteinExistence type="predicted"/>
<dbReference type="PANTHER" id="PTHR48100:SF1">
    <property type="entry name" value="HISTIDINE PHOSPHATASE FAMILY PROTEIN-RELATED"/>
    <property type="match status" value="1"/>
</dbReference>
<dbReference type="EMBL" id="LPZR01000088">
    <property type="protein sequence ID" value="KYO54449.1"/>
    <property type="molecule type" value="Genomic_DNA"/>
</dbReference>
<dbReference type="InterPro" id="IPR013078">
    <property type="entry name" value="His_Pase_superF_clade-1"/>
</dbReference>
<dbReference type="GO" id="GO:0005737">
    <property type="term" value="C:cytoplasm"/>
    <property type="evidence" value="ECO:0007669"/>
    <property type="project" value="TreeGrafter"/>
</dbReference>
<dbReference type="AlphaFoldDB" id="A0A161R5P4"/>
<organism evidence="1 2">
    <name type="scientific">Tistrella mobilis</name>
    <dbReference type="NCBI Taxonomy" id="171437"/>
    <lineage>
        <taxon>Bacteria</taxon>
        <taxon>Pseudomonadati</taxon>
        <taxon>Pseudomonadota</taxon>
        <taxon>Alphaproteobacteria</taxon>
        <taxon>Geminicoccales</taxon>
        <taxon>Geminicoccaceae</taxon>
        <taxon>Tistrella</taxon>
    </lineage>
</organism>
<evidence type="ECO:0000313" key="1">
    <source>
        <dbReference type="EMBL" id="KYO54449.1"/>
    </source>
</evidence>
<dbReference type="GeneID" id="97242520"/>
<accession>A0A161R5P4</accession>
<name>A0A161R5P4_9PROT</name>
<sequence>MTSQTTRLLFVRHGTATRMTEELRDPPLAPRGREEAAETAAHLAALLAGRRPRLLASPLARTTETATIIGAALGLAPEPAPAFAEIPWTDGQPVVSRAADIKDWLGRGWGDMPAAQRAWAAGVVEAARGLSGLVVVVSHFVPINVLVGHARGSDRVLEFRPRPASVTIFTAGADGLAVESLGAEDESLFA</sequence>
<dbReference type="InterPro" id="IPR029033">
    <property type="entry name" value="His_PPase_superfam"/>
</dbReference>
<dbReference type="CDD" id="cd07040">
    <property type="entry name" value="HP"/>
    <property type="match status" value="1"/>
</dbReference>
<dbReference type="Gene3D" id="3.40.50.1240">
    <property type="entry name" value="Phosphoglycerate mutase-like"/>
    <property type="match status" value="1"/>
</dbReference>
<protein>
    <recommendedName>
        <fullName evidence="3">Histidine phosphatase family protein</fullName>
    </recommendedName>
</protein>
<dbReference type="Proteomes" id="UP000075787">
    <property type="component" value="Unassembled WGS sequence"/>
</dbReference>
<gene>
    <name evidence="1" type="ORF">AUP44_25170</name>
</gene>
<dbReference type="InterPro" id="IPR050275">
    <property type="entry name" value="PGM_Phosphatase"/>
</dbReference>
<dbReference type="SUPFAM" id="SSF53254">
    <property type="entry name" value="Phosphoglycerate mutase-like"/>
    <property type="match status" value="1"/>
</dbReference>